<proteinExistence type="predicted"/>
<evidence type="ECO:0000313" key="2">
    <source>
        <dbReference type="EMBL" id="CAI2199831.1"/>
    </source>
</evidence>
<accession>A0A9W4TBL4</accession>
<comment type="caution">
    <text evidence="2">The sequence shown here is derived from an EMBL/GenBank/DDBJ whole genome shotgun (WGS) entry which is preliminary data.</text>
</comment>
<dbReference type="EMBL" id="CAMKVN010022433">
    <property type="protein sequence ID" value="CAI2199831.1"/>
    <property type="molecule type" value="Genomic_DNA"/>
</dbReference>
<feature type="coiled-coil region" evidence="1">
    <location>
        <begin position="2"/>
        <end position="71"/>
    </location>
</feature>
<protein>
    <submittedName>
        <fullName evidence="2">4643_t:CDS:1</fullName>
    </submittedName>
</protein>
<feature type="non-terminal residue" evidence="2">
    <location>
        <position position="1"/>
    </location>
</feature>
<keyword evidence="1" id="KW-0175">Coiled coil</keyword>
<keyword evidence="3" id="KW-1185">Reference proteome</keyword>
<gene>
    <name evidence="2" type="ORF">FWILDA_LOCUS19269</name>
</gene>
<dbReference type="AlphaFoldDB" id="A0A9W4TBL4"/>
<organism evidence="2 3">
    <name type="scientific">Funneliformis geosporum</name>
    <dbReference type="NCBI Taxonomy" id="1117311"/>
    <lineage>
        <taxon>Eukaryota</taxon>
        <taxon>Fungi</taxon>
        <taxon>Fungi incertae sedis</taxon>
        <taxon>Mucoromycota</taxon>
        <taxon>Glomeromycotina</taxon>
        <taxon>Glomeromycetes</taxon>
        <taxon>Glomerales</taxon>
        <taxon>Glomeraceae</taxon>
        <taxon>Funneliformis</taxon>
    </lineage>
</organism>
<dbReference type="Proteomes" id="UP001153678">
    <property type="component" value="Unassembled WGS sequence"/>
</dbReference>
<feature type="non-terminal residue" evidence="2">
    <location>
        <position position="121"/>
    </location>
</feature>
<reference evidence="2" key="1">
    <citation type="submission" date="2022-08" db="EMBL/GenBank/DDBJ databases">
        <authorList>
            <person name="Kallberg Y."/>
            <person name="Tangrot J."/>
            <person name="Rosling A."/>
        </authorList>
    </citation>
    <scope>NUCLEOTIDE SEQUENCE</scope>
    <source>
        <strain evidence="2">Wild A</strain>
    </source>
</reference>
<sequence>RVNEKEQVIKRTNQELSELKAKYSKKVQQLDAEQVENNKLSERIEKLEKEIEQLRRDNEKVKQLSLRNREERYRTNQFREYSQPRDQTFGSLDLEGELDFNGFTGLNVLVIEGQNNLTKLK</sequence>
<evidence type="ECO:0000256" key="1">
    <source>
        <dbReference type="SAM" id="Coils"/>
    </source>
</evidence>
<name>A0A9W4TBL4_9GLOM</name>
<evidence type="ECO:0000313" key="3">
    <source>
        <dbReference type="Proteomes" id="UP001153678"/>
    </source>
</evidence>